<evidence type="ECO:0000259" key="7">
    <source>
        <dbReference type="PROSITE" id="PS51173"/>
    </source>
</evidence>
<reference evidence="9" key="1">
    <citation type="journal article" date="2017" name="Genome Announc.">
        <title>Draft Genome Sequence of Terrimicrobium sacchariphilum NM-5T, a Facultative Anaerobic Soil Bacterium of the Class Spartobacteria.</title>
        <authorList>
            <person name="Qiu Y.L."/>
            <person name="Tourlousse D.M."/>
            <person name="Matsuura N."/>
            <person name="Ohashi A."/>
            <person name="Sekiguchi Y."/>
        </authorList>
    </citation>
    <scope>NUCLEOTIDE SEQUENCE [LARGE SCALE GENOMIC DNA]</scope>
    <source>
        <strain evidence="9">NM-5</strain>
    </source>
</reference>
<dbReference type="Pfam" id="PF00759">
    <property type="entry name" value="Glyco_hydro_9"/>
    <property type="match status" value="1"/>
</dbReference>
<accession>A0A146GC38</accession>
<dbReference type="InterPro" id="IPR008928">
    <property type="entry name" value="6-hairpin_glycosidase_sf"/>
</dbReference>
<evidence type="ECO:0000256" key="1">
    <source>
        <dbReference type="ARBA" id="ARBA00022801"/>
    </source>
</evidence>
<dbReference type="InterPro" id="IPR018221">
    <property type="entry name" value="Glyco_hydro_9_His_AS"/>
</dbReference>
<keyword evidence="3 5" id="KW-0326">Glycosidase</keyword>
<evidence type="ECO:0000313" key="8">
    <source>
        <dbReference type="EMBL" id="GAT34732.1"/>
    </source>
</evidence>
<dbReference type="SUPFAM" id="SSF48208">
    <property type="entry name" value="Six-hairpin glycosidases"/>
    <property type="match status" value="1"/>
</dbReference>
<dbReference type="Gene3D" id="2.60.40.290">
    <property type="match status" value="1"/>
</dbReference>
<feature type="domain" description="CBM2" evidence="7">
    <location>
        <begin position="20"/>
        <end position="127"/>
    </location>
</feature>
<dbReference type="PROSITE" id="PS51173">
    <property type="entry name" value="CBM2"/>
    <property type="match status" value="1"/>
</dbReference>
<dbReference type="OrthoDB" id="181713at2"/>
<sequence length="719" mass="80426">MFRRLILGFLLVICVLMIGEIFKPLQPRATWRTVNDWGSGVTGEFTIDNPTGQDIDGWTLRFDYPGKIEGISGATVIDQDGTQYLVRPVEWNSVIAPDRSATVELRMSPGGYLPRRVKVDTKRVPASNAEEKPDDIFLLGEPRFGRSTQPEPLAGNGSPALARLRYGAVELIYRVVQDYGHKMESEVLIRNNSWETLRDWTIFLDFPRRITAVQGGTQTAQAGANHRLDSDSVLPIPPKGELRLTLWAEPGLKLDPPRRMLFRARSGSQSRPDFNYAAALQMSLYFYEAQRSGKLGDTRVAWRRDSGLSDGADKGVDLTGGYYDAGDHMKFTFPLSSALSILSWGGLEYRAGYEKAGQWSALLDTVRWGTDWLIKAHVAPNELYAQVGDGRLDHAYWGPPERMTMKRPSYKITVKAPGSDLAGEASAALASASILFLKEDPAYAALLLRHARELYDFAVAFPGSYSDSVPAAKEFYPSRYGYQDEVAWAAAWLYSATGEKRYLDDATAIYKDSIQGRLTGAAACWDDKRPALAVLMARITRKDIYKRDAEQFLDYWTDGRFGPRVRYTPGGLAWHNEWGPLRYAANAAFLAFVYSDRVADYRYMYHRFAKRQINYILGDNPARRSYLVGFGNNPPMNPHHRASHDSPDNDINNPANNAHILYGALVGGPSSLDDFDYEDNRRDVRQNEVALDYNGGLTGALARMVMLNGGKPMAVFPPK</sequence>
<dbReference type="GO" id="GO:0008810">
    <property type="term" value="F:cellulase activity"/>
    <property type="evidence" value="ECO:0007669"/>
    <property type="project" value="UniProtKB-EC"/>
</dbReference>
<evidence type="ECO:0000256" key="4">
    <source>
        <dbReference type="ARBA" id="ARBA00023326"/>
    </source>
</evidence>
<dbReference type="RefSeq" id="WP_075080344.1">
    <property type="nucleotide sequence ID" value="NZ_BDCO01000002.1"/>
</dbReference>
<keyword evidence="1 5" id="KW-0378">Hydrolase</keyword>
<dbReference type="SUPFAM" id="SSF49384">
    <property type="entry name" value="Carbohydrate-binding domain"/>
    <property type="match status" value="1"/>
</dbReference>
<dbReference type="InterPro" id="IPR001701">
    <property type="entry name" value="Glyco_hydro_9"/>
</dbReference>
<comment type="catalytic activity">
    <reaction evidence="6">
        <text>Endohydrolysis of (1-&gt;4)-beta-D-glucosidic linkages in cellulose, lichenin and cereal beta-D-glucans.</text>
        <dbReference type="EC" id="3.2.1.4"/>
    </reaction>
</comment>
<comment type="caution">
    <text evidence="8">The sequence shown here is derived from an EMBL/GenBank/DDBJ whole genome shotgun (WGS) entry which is preliminary data.</text>
</comment>
<dbReference type="AlphaFoldDB" id="A0A146GC38"/>
<dbReference type="Proteomes" id="UP000076023">
    <property type="component" value="Unassembled WGS sequence"/>
</dbReference>
<dbReference type="PROSITE" id="PS00592">
    <property type="entry name" value="GH9_2"/>
    <property type="match status" value="1"/>
</dbReference>
<evidence type="ECO:0000313" key="9">
    <source>
        <dbReference type="Proteomes" id="UP000076023"/>
    </source>
</evidence>
<dbReference type="STRING" id="690879.TSACC_23165"/>
<evidence type="ECO:0000256" key="5">
    <source>
        <dbReference type="PROSITE-ProRule" id="PRU10059"/>
    </source>
</evidence>
<dbReference type="EMBL" id="BDCO01000002">
    <property type="protein sequence ID" value="GAT34732.1"/>
    <property type="molecule type" value="Genomic_DNA"/>
</dbReference>
<comment type="similarity">
    <text evidence="5 6">Belongs to the glycosyl hydrolase 9 (cellulase E) family.</text>
</comment>
<proteinExistence type="inferred from homology"/>
<dbReference type="Pfam" id="PF00553">
    <property type="entry name" value="CBM_2"/>
    <property type="match status" value="1"/>
</dbReference>
<dbReference type="InterPro" id="IPR001919">
    <property type="entry name" value="CBD2"/>
</dbReference>
<dbReference type="PANTHER" id="PTHR22298">
    <property type="entry name" value="ENDO-1,4-BETA-GLUCANASE"/>
    <property type="match status" value="1"/>
</dbReference>
<dbReference type="InterPro" id="IPR008965">
    <property type="entry name" value="CBM2/CBM3_carb-bd_dom_sf"/>
</dbReference>
<dbReference type="GO" id="GO:0030247">
    <property type="term" value="F:polysaccharide binding"/>
    <property type="evidence" value="ECO:0007669"/>
    <property type="project" value="UniProtKB-UniRule"/>
</dbReference>
<dbReference type="InParanoid" id="A0A146GC38"/>
<protein>
    <recommendedName>
        <fullName evidence="6">Endoglucanase</fullName>
        <ecNumber evidence="6">3.2.1.4</ecNumber>
    </recommendedName>
</protein>
<organism evidence="8 9">
    <name type="scientific">Terrimicrobium sacchariphilum</name>
    <dbReference type="NCBI Taxonomy" id="690879"/>
    <lineage>
        <taxon>Bacteria</taxon>
        <taxon>Pseudomonadati</taxon>
        <taxon>Verrucomicrobiota</taxon>
        <taxon>Terrimicrobiia</taxon>
        <taxon>Terrimicrobiales</taxon>
        <taxon>Terrimicrobiaceae</taxon>
        <taxon>Terrimicrobium</taxon>
    </lineage>
</organism>
<feature type="active site" evidence="5">
    <location>
        <position position="639"/>
    </location>
</feature>
<keyword evidence="4 5" id="KW-0624">Polysaccharide degradation</keyword>
<keyword evidence="9" id="KW-1185">Reference proteome</keyword>
<dbReference type="Gene3D" id="1.50.10.10">
    <property type="match status" value="1"/>
</dbReference>
<keyword evidence="2 5" id="KW-0119">Carbohydrate metabolism</keyword>
<evidence type="ECO:0000256" key="6">
    <source>
        <dbReference type="RuleBase" id="RU361166"/>
    </source>
</evidence>
<evidence type="ECO:0000256" key="3">
    <source>
        <dbReference type="ARBA" id="ARBA00023295"/>
    </source>
</evidence>
<dbReference type="GO" id="GO:0030245">
    <property type="term" value="P:cellulose catabolic process"/>
    <property type="evidence" value="ECO:0007669"/>
    <property type="project" value="UniProtKB-KW"/>
</dbReference>
<evidence type="ECO:0000256" key="2">
    <source>
        <dbReference type="ARBA" id="ARBA00023277"/>
    </source>
</evidence>
<dbReference type="SMART" id="SM00637">
    <property type="entry name" value="CBD_II"/>
    <property type="match status" value="1"/>
</dbReference>
<gene>
    <name evidence="8" type="ORF">TSACC_23165</name>
</gene>
<dbReference type="InterPro" id="IPR012291">
    <property type="entry name" value="CBM2_carb-bd_dom_sf"/>
</dbReference>
<dbReference type="EC" id="3.2.1.4" evidence="6"/>
<dbReference type="InterPro" id="IPR012341">
    <property type="entry name" value="6hp_glycosidase-like_sf"/>
</dbReference>
<name>A0A146GC38_TERSA</name>
<keyword evidence="6" id="KW-0136">Cellulose degradation</keyword>